<evidence type="ECO:0000259" key="5">
    <source>
        <dbReference type="PROSITE" id="PS50090"/>
    </source>
</evidence>
<protein>
    <recommendedName>
        <fullName evidence="5">Myb-like domain-containing protein</fullName>
    </recommendedName>
</protein>
<proteinExistence type="predicted"/>
<dbReference type="SUPFAM" id="SSF46689">
    <property type="entry name" value="Homeodomain-like"/>
    <property type="match status" value="1"/>
</dbReference>
<dbReference type="OrthoDB" id="608866at2759"/>
<dbReference type="PANTHER" id="PTHR47863">
    <property type="entry name" value="RING/FYVE/PHD ZINC FINGER SUPERFAMILY PROTEIN"/>
    <property type="match status" value="1"/>
</dbReference>
<dbReference type="PANTHER" id="PTHR47863:SF4">
    <property type="entry name" value="RING_FYVE_PHD ZINC FINGER SUPERFAMILY PROTEIN"/>
    <property type="match status" value="1"/>
</dbReference>
<reference evidence="6" key="1">
    <citation type="journal article" date="2023" name="Plant J.">
        <title>The genome of the king protea, Protea cynaroides.</title>
        <authorList>
            <person name="Chang J."/>
            <person name="Duong T.A."/>
            <person name="Schoeman C."/>
            <person name="Ma X."/>
            <person name="Roodt D."/>
            <person name="Barker N."/>
            <person name="Li Z."/>
            <person name="Van de Peer Y."/>
            <person name="Mizrachi E."/>
        </authorList>
    </citation>
    <scope>NUCLEOTIDE SEQUENCE</scope>
    <source>
        <tissue evidence="6">Young leaves</tissue>
    </source>
</reference>
<feature type="domain" description="Myb-like" evidence="5">
    <location>
        <begin position="884"/>
        <end position="945"/>
    </location>
</feature>
<dbReference type="AlphaFoldDB" id="A0A9Q0L0Z5"/>
<name>A0A9Q0L0Z5_9MAGN</name>
<feature type="compositionally biased region" description="Basic and acidic residues" evidence="4">
    <location>
        <begin position="663"/>
        <end position="680"/>
    </location>
</feature>
<dbReference type="InterPro" id="IPR013083">
    <property type="entry name" value="Znf_RING/FYVE/PHD"/>
</dbReference>
<keyword evidence="2" id="KW-0863">Zinc-finger</keyword>
<comment type="caution">
    <text evidence="6">The sequence shown here is derived from an EMBL/GenBank/DDBJ whole genome shotgun (WGS) entry which is preliminary data.</text>
</comment>
<feature type="compositionally biased region" description="Polar residues" evidence="4">
    <location>
        <begin position="846"/>
        <end position="863"/>
    </location>
</feature>
<feature type="region of interest" description="Disordered" evidence="4">
    <location>
        <begin position="650"/>
        <end position="680"/>
    </location>
</feature>
<gene>
    <name evidence="6" type="ORF">NE237_010821</name>
</gene>
<keyword evidence="1" id="KW-0479">Metal-binding</keyword>
<dbReference type="InterPro" id="IPR011011">
    <property type="entry name" value="Znf_FYVE_PHD"/>
</dbReference>
<keyword evidence="7" id="KW-1185">Reference proteome</keyword>
<feature type="region of interest" description="Disordered" evidence="4">
    <location>
        <begin position="481"/>
        <end position="531"/>
    </location>
</feature>
<feature type="region of interest" description="Disordered" evidence="4">
    <location>
        <begin position="326"/>
        <end position="360"/>
    </location>
</feature>
<evidence type="ECO:0000256" key="4">
    <source>
        <dbReference type="SAM" id="MobiDB-lite"/>
    </source>
</evidence>
<evidence type="ECO:0000256" key="3">
    <source>
        <dbReference type="ARBA" id="ARBA00022833"/>
    </source>
</evidence>
<evidence type="ECO:0000313" key="7">
    <source>
        <dbReference type="Proteomes" id="UP001141806"/>
    </source>
</evidence>
<dbReference type="Gene3D" id="1.10.10.60">
    <property type="entry name" value="Homeodomain-like"/>
    <property type="match status" value="1"/>
</dbReference>
<dbReference type="Gene3D" id="3.30.40.10">
    <property type="entry name" value="Zinc/RING finger domain, C3HC4 (zinc finger)"/>
    <property type="match status" value="1"/>
</dbReference>
<dbReference type="CDD" id="cd11660">
    <property type="entry name" value="SANT_TRF"/>
    <property type="match status" value="1"/>
</dbReference>
<organism evidence="6 7">
    <name type="scientific">Protea cynaroides</name>
    <dbReference type="NCBI Taxonomy" id="273540"/>
    <lineage>
        <taxon>Eukaryota</taxon>
        <taxon>Viridiplantae</taxon>
        <taxon>Streptophyta</taxon>
        <taxon>Embryophyta</taxon>
        <taxon>Tracheophyta</taxon>
        <taxon>Spermatophyta</taxon>
        <taxon>Magnoliopsida</taxon>
        <taxon>Proteales</taxon>
        <taxon>Proteaceae</taxon>
        <taxon>Protea</taxon>
    </lineage>
</organism>
<dbReference type="InterPro" id="IPR009057">
    <property type="entry name" value="Homeodomain-like_sf"/>
</dbReference>
<dbReference type="SMART" id="SM00717">
    <property type="entry name" value="SANT"/>
    <property type="match status" value="1"/>
</dbReference>
<accession>A0A9Q0L0Z5</accession>
<feature type="compositionally biased region" description="Basic and acidic residues" evidence="4">
    <location>
        <begin position="499"/>
        <end position="531"/>
    </location>
</feature>
<feature type="region of interest" description="Disordered" evidence="4">
    <location>
        <begin position="841"/>
        <end position="872"/>
    </location>
</feature>
<dbReference type="Pfam" id="PF00249">
    <property type="entry name" value="Myb_DNA-binding"/>
    <property type="match status" value="1"/>
</dbReference>
<keyword evidence="3" id="KW-0862">Zinc</keyword>
<evidence type="ECO:0000256" key="1">
    <source>
        <dbReference type="ARBA" id="ARBA00022723"/>
    </source>
</evidence>
<sequence length="955" mass="107212">MASSSSSSSKLAWIWCIEALADFTPVDTSLLRDVINAAPELSDQLSGTARERVALRCLEQWLSVHSASDRRVTSLTSESGFEAIDGVPERKSCEEVLRLVLNKSKMSEILKQKFHQFILHKKDSLTGFALKQLKDAIVHGSDGTPPFSASVWKMNGLAKGNQNRSIIHVGEGDPTVPAKMHSIDDNEIQAPAKKALRPLSQKNGKELLAVGQEWDRSRLEEENQSKSIICKEGSQSFEPVMIHNNNGDNEIQAPPTNSIYLVYGGNEKELLQDQSRGNNTESAQCGMVNGKPVKRHLCLDDDHQVDESHMSCTKDRGHHPSYLTSGTMSHESGNETLEVDPPDGITKSTKRGRNGFPKEPQLNFLGKSRIHAESDRLANAKMAKYAHIQSVVQMSVLSHEDKREQEDLPRRTISLTEKCILTNEIQGQAPEGAEICRDGNEFLPLKRLKNGNVDCEIQHNMSWYDKSDKISLPSNQVVSQRNNFDHDEDNNEIIVSHPNESKKNVSNETEDRHKRYDERKRSSKNDGHSDKTLSLNVTDIMLIAQEKHRFLNSQSTYDHDHQATSSEQALRICCKCRKGGRLLICFVKSCQIVGHESCLGPPSGFDDKGNFYCPFCSCERIIIAYLDAKEEAALAMKQLVAFTSAKQSYQQKNKSGRSSQEPQSRKATDVEMSERNHDHGKQKEIISNQLMSVVQHQKKTEHVGRLLNEYICCTEAKASTGPERNVIVLNREYPNPIDNQQTKGVKKDQQSTKPLNACCNDDLSLREEKTVSITETLSVSVAMERGNANMPEEAQLIGGEEKKQKQKFACEEMSYTRTESASHKPTKHGNLNPMLQEQVVNPLPEPSSQPNVSANETFENDNVSSDDSSRSLRPAISRSFPVLSPRRKNVPWTAEEEEILVEGVRRFSSTDYKNVPWKKILEFGCHVFQKNRNPVDLKDKWRNICTSGDPRAGCK</sequence>
<dbReference type="PROSITE" id="PS50090">
    <property type="entry name" value="MYB_LIKE"/>
    <property type="match status" value="1"/>
</dbReference>
<dbReference type="InterPro" id="IPR001005">
    <property type="entry name" value="SANT/Myb"/>
</dbReference>
<dbReference type="GO" id="GO:0008270">
    <property type="term" value="F:zinc ion binding"/>
    <property type="evidence" value="ECO:0007669"/>
    <property type="project" value="UniProtKB-KW"/>
</dbReference>
<feature type="compositionally biased region" description="Polar residues" evidence="4">
    <location>
        <begin position="650"/>
        <end position="662"/>
    </location>
</feature>
<dbReference type="Proteomes" id="UP001141806">
    <property type="component" value="Unassembled WGS sequence"/>
</dbReference>
<dbReference type="SUPFAM" id="SSF57903">
    <property type="entry name" value="FYVE/PHD zinc finger"/>
    <property type="match status" value="1"/>
</dbReference>
<evidence type="ECO:0000256" key="2">
    <source>
        <dbReference type="ARBA" id="ARBA00022771"/>
    </source>
</evidence>
<dbReference type="InterPro" id="IPR001965">
    <property type="entry name" value="Znf_PHD"/>
</dbReference>
<evidence type="ECO:0000313" key="6">
    <source>
        <dbReference type="EMBL" id="KAJ4980041.1"/>
    </source>
</evidence>
<dbReference type="SMART" id="SM00249">
    <property type="entry name" value="PHD"/>
    <property type="match status" value="1"/>
</dbReference>
<feature type="compositionally biased region" description="Polar residues" evidence="4">
    <location>
        <begin position="326"/>
        <end position="335"/>
    </location>
</feature>
<dbReference type="EMBL" id="JAMYWD010000002">
    <property type="protein sequence ID" value="KAJ4980041.1"/>
    <property type="molecule type" value="Genomic_DNA"/>
</dbReference>